<dbReference type="SMART" id="SM00382">
    <property type="entry name" value="AAA"/>
    <property type="match status" value="1"/>
</dbReference>
<dbReference type="InterPro" id="IPR003593">
    <property type="entry name" value="AAA+_ATPase"/>
</dbReference>
<feature type="domain" description="ABC transporter" evidence="4">
    <location>
        <begin position="9"/>
        <end position="236"/>
    </location>
</feature>
<comment type="caution">
    <text evidence="5">The sequence shown here is derived from an EMBL/GenBank/DDBJ whole genome shotgun (WGS) entry which is preliminary data.</text>
</comment>
<dbReference type="PANTHER" id="PTHR24220:SF611">
    <property type="entry name" value="ATP-BINDING COMPONENT OF ABC TRANSPORTER-RELATED"/>
    <property type="match status" value="1"/>
</dbReference>
<dbReference type="Proteomes" id="UP000490980">
    <property type="component" value="Unassembled WGS sequence"/>
</dbReference>
<dbReference type="PROSITE" id="PS50893">
    <property type="entry name" value="ABC_TRANSPORTER_2"/>
    <property type="match status" value="1"/>
</dbReference>
<sequence length="236" mass="25244">MNDAPAPLIACQGVGYAWPGSTLALTLDDFTLAKGERLFLCGPSGSGKSTLLGLLSGVLQPSTGQVSVLGQQLSLLRAPERDRFRADHIGYVFQQFNLLPFLDPVENVLMGCAWSRERRQRAGGLPSSLRMEAVRLLQALELDGDAIQRTRTSALSVGQQQRVAAARALIGGPALLLADEPTSALDGRSRDAFLHLLLGECARHGTGVLFVSHDMALARHFDRAVTLGSSADRMVA</sequence>
<accession>A0A7X5UAV4</accession>
<dbReference type="PANTHER" id="PTHR24220">
    <property type="entry name" value="IMPORT ATP-BINDING PROTEIN"/>
    <property type="match status" value="1"/>
</dbReference>
<evidence type="ECO:0000313" key="5">
    <source>
        <dbReference type="EMBL" id="NII07111.1"/>
    </source>
</evidence>
<evidence type="ECO:0000256" key="2">
    <source>
        <dbReference type="ARBA" id="ARBA00022741"/>
    </source>
</evidence>
<dbReference type="CDD" id="cd03255">
    <property type="entry name" value="ABC_MJ0796_LolCDE_FtsE"/>
    <property type="match status" value="1"/>
</dbReference>
<dbReference type="GO" id="GO:0005524">
    <property type="term" value="F:ATP binding"/>
    <property type="evidence" value="ECO:0007669"/>
    <property type="project" value="UniProtKB-KW"/>
</dbReference>
<dbReference type="InterPro" id="IPR003439">
    <property type="entry name" value="ABC_transporter-like_ATP-bd"/>
</dbReference>
<proteinExistence type="predicted"/>
<keyword evidence="3 5" id="KW-0067">ATP-binding</keyword>
<dbReference type="InterPro" id="IPR027417">
    <property type="entry name" value="P-loop_NTPase"/>
</dbReference>
<dbReference type="InterPro" id="IPR015854">
    <property type="entry name" value="ABC_transpr_LolD-like"/>
</dbReference>
<dbReference type="GO" id="GO:0005886">
    <property type="term" value="C:plasma membrane"/>
    <property type="evidence" value="ECO:0007669"/>
    <property type="project" value="TreeGrafter"/>
</dbReference>
<evidence type="ECO:0000313" key="6">
    <source>
        <dbReference type="Proteomes" id="UP000490980"/>
    </source>
</evidence>
<organism evidence="5 6">
    <name type="scientific">Luteibacter anthropi</name>
    <dbReference type="NCBI Taxonomy" id="564369"/>
    <lineage>
        <taxon>Bacteria</taxon>
        <taxon>Pseudomonadati</taxon>
        <taxon>Pseudomonadota</taxon>
        <taxon>Gammaproteobacteria</taxon>
        <taxon>Lysobacterales</taxon>
        <taxon>Rhodanobacteraceae</taxon>
        <taxon>Luteibacter</taxon>
    </lineage>
</organism>
<dbReference type="GO" id="GO:0022857">
    <property type="term" value="F:transmembrane transporter activity"/>
    <property type="evidence" value="ECO:0007669"/>
    <property type="project" value="TreeGrafter"/>
</dbReference>
<dbReference type="InterPro" id="IPR017911">
    <property type="entry name" value="MacB-like_ATP-bd"/>
</dbReference>
<dbReference type="Pfam" id="PF00005">
    <property type="entry name" value="ABC_tran"/>
    <property type="match status" value="1"/>
</dbReference>
<gene>
    <name evidence="5" type="ORF">HBF25_11995</name>
</gene>
<dbReference type="RefSeq" id="WP_166948721.1">
    <property type="nucleotide sequence ID" value="NZ_JAARLZ010000006.1"/>
</dbReference>
<name>A0A7X5UAV4_9GAMM</name>
<keyword evidence="1" id="KW-0813">Transport</keyword>
<dbReference type="AlphaFoldDB" id="A0A7X5UAV4"/>
<dbReference type="Gene3D" id="3.40.50.300">
    <property type="entry name" value="P-loop containing nucleotide triphosphate hydrolases"/>
    <property type="match status" value="1"/>
</dbReference>
<dbReference type="SUPFAM" id="SSF52540">
    <property type="entry name" value="P-loop containing nucleoside triphosphate hydrolases"/>
    <property type="match status" value="1"/>
</dbReference>
<dbReference type="EMBL" id="JAARLZ010000006">
    <property type="protein sequence ID" value="NII07111.1"/>
    <property type="molecule type" value="Genomic_DNA"/>
</dbReference>
<keyword evidence="2" id="KW-0547">Nucleotide-binding</keyword>
<evidence type="ECO:0000256" key="1">
    <source>
        <dbReference type="ARBA" id="ARBA00022448"/>
    </source>
</evidence>
<dbReference type="GO" id="GO:0016887">
    <property type="term" value="F:ATP hydrolysis activity"/>
    <property type="evidence" value="ECO:0007669"/>
    <property type="project" value="InterPro"/>
</dbReference>
<keyword evidence="6" id="KW-1185">Reference proteome</keyword>
<evidence type="ECO:0000256" key="3">
    <source>
        <dbReference type="ARBA" id="ARBA00022840"/>
    </source>
</evidence>
<protein>
    <submittedName>
        <fullName evidence="5">ABC transporter ATP-binding protein</fullName>
    </submittedName>
</protein>
<reference evidence="5 6" key="1">
    <citation type="submission" date="2020-03" db="EMBL/GenBank/DDBJ databases">
        <authorList>
            <person name="Lai Q."/>
        </authorList>
    </citation>
    <scope>NUCLEOTIDE SEQUENCE [LARGE SCALE GENOMIC DNA]</scope>
    <source>
        <strain evidence="5 6">CCUG 25036</strain>
    </source>
</reference>
<evidence type="ECO:0000259" key="4">
    <source>
        <dbReference type="PROSITE" id="PS50893"/>
    </source>
</evidence>